<name>A0A0E9XGC3_ANGAN</name>
<accession>A0A0E9XGC3</accession>
<proteinExistence type="predicted"/>
<reference evidence="1" key="1">
    <citation type="submission" date="2014-11" db="EMBL/GenBank/DDBJ databases">
        <authorList>
            <person name="Amaro Gonzalez C."/>
        </authorList>
    </citation>
    <scope>NUCLEOTIDE SEQUENCE</scope>
</reference>
<protein>
    <submittedName>
        <fullName evidence="1">Uncharacterized protein</fullName>
    </submittedName>
</protein>
<reference evidence="1" key="2">
    <citation type="journal article" date="2015" name="Fish Shellfish Immunol.">
        <title>Early steps in the European eel (Anguilla anguilla)-Vibrio vulnificus interaction in the gills: Role of the RtxA13 toxin.</title>
        <authorList>
            <person name="Callol A."/>
            <person name="Pajuelo D."/>
            <person name="Ebbesson L."/>
            <person name="Teles M."/>
            <person name="MacKenzie S."/>
            <person name="Amaro C."/>
        </authorList>
    </citation>
    <scope>NUCLEOTIDE SEQUENCE</scope>
</reference>
<evidence type="ECO:0000313" key="1">
    <source>
        <dbReference type="EMBL" id="JAI01763.1"/>
    </source>
</evidence>
<sequence length="101" mass="12152">MSILSLSCLLFFETSLRVWYQSLISVSLVPFFLPWFVKSCFWFLEPVLWLDRFVLQDLVANASCSISFSFSIISRFWFSDTPHHYNKYKFCLRQNDRKTKM</sequence>
<dbReference type="EMBL" id="GBXM01006815">
    <property type="protein sequence ID" value="JAI01763.1"/>
    <property type="molecule type" value="Transcribed_RNA"/>
</dbReference>
<dbReference type="AlphaFoldDB" id="A0A0E9XGC3"/>
<organism evidence="1">
    <name type="scientific">Anguilla anguilla</name>
    <name type="common">European freshwater eel</name>
    <name type="synonym">Muraena anguilla</name>
    <dbReference type="NCBI Taxonomy" id="7936"/>
    <lineage>
        <taxon>Eukaryota</taxon>
        <taxon>Metazoa</taxon>
        <taxon>Chordata</taxon>
        <taxon>Craniata</taxon>
        <taxon>Vertebrata</taxon>
        <taxon>Euteleostomi</taxon>
        <taxon>Actinopterygii</taxon>
        <taxon>Neopterygii</taxon>
        <taxon>Teleostei</taxon>
        <taxon>Anguilliformes</taxon>
        <taxon>Anguillidae</taxon>
        <taxon>Anguilla</taxon>
    </lineage>
</organism>